<dbReference type="RefSeq" id="YP_009855735.1">
    <property type="nucleotide sequence ID" value="NC_048847.1"/>
</dbReference>
<evidence type="ECO:0000313" key="3">
    <source>
        <dbReference type="Proteomes" id="UP000479357"/>
    </source>
</evidence>
<sequence length="63" mass="6864">MNTRKTSNNIIKAVIGIMILMAVAFVGSCSYLVHTVNEAGGVKQVIIETGKEIKDISKQIEEE</sequence>
<keyword evidence="1" id="KW-0812">Transmembrane</keyword>
<dbReference type="EMBL" id="MN877442">
    <property type="protein sequence ID" value="QHZ59811.1"/>
    <property type="molecule type" value="Genomic_DNA"/>
</dbReference>
<keyword evidence="3" id="KW-1185">Reference proteome</keyword>
<proteinExistence type="predicted"/>
<dbReference type="GeneID" id="55626475"/>
<dbReference type="KEGG" id="vg:55626475"/>
<accession>A0A6C0R0K8</accession>
<reference evidence="2 3" key="1">
    <citation type="submission" date="2019-12" db="EMBL/GenBank/DDBJ databases">
        <title>Alteromonas phage V22 represents a new genus of marine bacteriophages that requires a novel tail fiber chaperone for host recognition.</title>
        <authorList>
            <person name="Gonzalez-Serrano R."/>
            <person name="Dunne M."/>
            <person name="Rosselli R."/>
            <person name="Martin-Cuadrado A.-B."/>
            <person name="Grosboillot V."/>
            <person name="Zinsli L."/>
            <person name="Roda-Garcia J.J."/>
            <person name="Loessner M.J."/>
            <person name="Rodriguez-Valera F."/>
        </authorList>
    </citation>
    <scope>NUCLEOTIDE SEQUENCE [LARGE SCALE GENOMIC DNA]</scope>
</reference>
<evidence type="ECO:0000256" key="1">
    <source>
        <dbReference type="SAM" id="Phobius"/>
    </source>
</evidence>
<dbReference type="PROSITE" id="PS51257">
    <property type="entry name" value="PROKAR_LIPOPROTEIN"/>
    <property type="match status" value="1"/>
</dbReference>
<keyword evidence="1" id="KW-0472">Membrane</keyword>
<name>A0A6C0R0K8_9CAUD</name>
<feature type="transmembrane region" description="Helical" evidence="1">
    <location>
        <begin position="12"/>
        <end position="33"/>
    </location>
</feature>
<keyword evidence="1" id="KW-1133">Transmembrane helix</keyword>
<dbReference type="Proteomes" id="UP000479357">
    <property type="component" value="Segment"/>
</dbReference>
<organism evidence="2 3">
    <name type="scientific">Alteromonas phage vB_AmeM_PT11-V22</name>
    <dbReference type="NCBI Taxonomy" id="2704031"/>
    <lineage>
        <taxon>Viruses</taxon>
        <taxon>Duplodnaviria</taxon>
        <taxon>Heunggongvirae</taxon>
        <taxon>Uroviricota</taxon>
        <taxon>Caudoviricetes</taxon>
        <taxon>Myoalterovirus</taxon>
        <taxon>Myoalterovirus PT11V22</taxon>
    </lineage>
</organism>
<protein>
    <submittedName>
        <fullName evidence="2">Uncharacterized protein</fullName>
    </submittedName>
</protein>
<evidence type="ECO:0000313" key="2">
    <source>
        <dbReference type="EMBL" id="QHZ59811.1"/>
    </source>
</evidence>